<evidence type="ECO:0000313" key="3">
    <source>
        <dbReference type="Proteomes" id="UP000789595"/>
    </source>
</evidence>
<evidence type="ECO:0000313" key="2">
    <source>
        <dbReference type="EMBL" id="CAH0379653.1"/>
    </source>
</evidence>
<dbReference type="Gene3D" id="1.25.40.10">
    <property type="entry name" value="Tetratricopeptide repeat domain"/>
    <property type="match status" value="1"/>
</dbReference>
<dbReference type="InterPro" id="IPR053137">
    <property type="entry name" value="NLR-like"/>
</dbReference>
<feature type="region of interest" description="Disordered" evidence="1">
    <location>
        <begin position="341"/>
        <end position="366"/>
    </location>
</feature>
<gene>
    <name evidence="2" type="ORF">PECAL_6P12810</name>
</gene>
<evidence type="ECO:0008006" key="4">
    <source>
        <dbReference type="Google" id="ProtNLM"/>
    </source>
</evidence>
<keyword evidence="3" id="KW-1185">Reference proteome</keyword>
<dbReference type="Pfam" id="PF13374">
    <property type="entry name" value="TPR_10"/>
    <property type="match status" value="1"/>
</dbReference>
<dbReference type="InterPro" id="IPR011990">
    <property type="entry name" value="TPR-like_helical_dom_sf"/>
</dbReference>
<dbReference type="AlphaFoldDB" id="A0A8J2X413"/>
<name>A0A8J2X413_9STRA</name>
<dbReference type="EMBL" id="CAKKNE010000006">
    <property type="protein sequence ID" value="CAH0379653.1"/>
    <property type="molecule type" value="Genomic_DNA"/>
</dbReference>
<accession>A0A8J2X413</accession>
<sequence>MILTNCAACAAPLAHDAPARCVGCRTRYCSERCLRYHSHRGGHDEICDEIASGGGAEQYHADKKYKEAVADAVEECAEDTAGQTCYICLEAAKTLVADGILDNDYLDDETFDAGWRRWHTCGLCNQSYHSVVSCALGWACWKTYLGRPEADTVRCHAMNLLGVGLHDAGHHEDALSVKEADFATRRRIGVSEHNLLSVQSNLASTYEMLGRQDEALSLRRDVYSGRLEFHGEEHEKTLLAANNYAYSLFALQRFEEAKALSRETMPVARRVLGENEDLTLVMRLNYARALYKDDDATLDDLREAVATLEDSERIARRVLGGAYPLTTGIEGALQNARAALGARETPSGVATRTRAARARARPSGEE</sequence>
<dbReference type="PANTHER" id="PTHR46082">
    <property type="entry name" value="ATP/GTP-BINDING PROTEIN-RELATED"/>
    <property type="match status" value="1"/>
</dbReference>
<reference evidence="2" key="1">
    <citation type="submission" date="2021-11" db="EMBL/GenBank/DDBJ databases">
        <authorList>
            <consortium name="Genoscope - CEA"/>
            <person name="William W."/>
        </authorList>
    </citation>
    <scope>NUCLEOTIDE SEQUENCE</scope>
</reference>
<dbReference type="Proteomes" id="UP000789595">
    <property type="component" value="Unassembled WGS sequence"/>
</dbReference>
<dbReference type="PANTHER" id="PTHR46082:SF6">
    <property type="entry name" value="AAA+ ATPASE DOMAIN-CONTAINING PROTEIN-RELATED"/>
    <property type="match status" value="1"/>
</dbReference>
<comment type="caution">
    <text evidence="2">The sequence shown here is derived from an EMBL/GenBank/DDBJ whole genome shotgun (WGS) entry which is preliminary data.</text>
</comment>
<evidence type="ECO:0000256" key="1">
    <source>
        <dbReference type="SAM" id="MobiDB-lite"/>
    </source>
</evidence>
<dbReference type="OrthoDB" id="5986190at2759"/>
<protein>
    <recommendedName>
        <fullName evidence="4">MYND-type domain-containing protein</fullName>
    </recommendedName>
</protein>
<organism evidence="2 3">
    <name type="scientific">Pelagomonas calceolata</name>
    <dbReference type="NCBI Taxonomy" id="35677"/>
    <lineage>
        <taxon>Eukaryota</taxon>
        <taxon>Sar</taxon>
        <taxon>Stramenopiles</taxon>
        <taxon>Ochrophyta</taxon>
        <taxon>Pelagophyceae</taxon>
        <taxon>Pelagomonadales</taxon>
        <taxon>Pelagomonadaceae</taxon>
        <taxon>Pelagomonas</taxon>
    </lineage>
</organism>
<dbReference type="SUPFAM" id="SSF48452">
    <property type="entry name" value="TPR-like"/>
    <property type="match status" value="1"/>
</dbReference>
<proteinExistence type="predicted"/>